<feature type="domain" description="UBP-type" evidence="2">
    <location>
        <begin position="176"/>
        <end position="296"/>
    </location>
</feature>
<comment type="caution">
    <text evidence="3">The sequence shown here is derived from an EMBL/GenBank/DDBJ whole genome shotgun (WGS) entry which is preliminary data.</text>
</comment>
<dbReference type="SMART" id="SM00290">
    <property type="entry name" value="ZnF_UBP"/>
    <property type="match status" value="1"/>
</dbReference>
<dbReference type="Proteomes" id="UP001165082">
    <property type="component" value="Unassembled WGS sequence"/>
</dbReference>
<dbReference type="OrthoDB" id="361536at2759"/>
<proteinExistence type="predicted"/>
<keyword evidence="1" id="KW-0479">Metal-binding</keyword>
<dbReference type="Gene3D" id="3.30.40.10">
    <property type="entry name" value="Zinc/RING finger domain, C3HC4 (zinc finger)"/>
    <property type="match status" value="1"/>
</dbReference>
<feature type="non-terminal residue" evidence="3">
    <location>
        <position position="1"/>
    </location>
</feature>
<dbReference type="Pfam" id="PF02148">
    <property type="entry name" value="zf-UBP"/>
    <property type="match status" value="1"/>
</dbReference>
<organism evidence="3 4">
    <name type="scientific">Triparma retinervis</name>
    <dbReference type="NCBI Taxonomy" id="2557542"/>
    <lineage>
        <taxon>Eukaryota</taxon>
        <taxon>Sar</taxon>
        <taxon>Stramenopiles</taxon>
        <taxon>Ochrophyta</taxon>
        <taxon>Bolidophyceae</taxon>
        <taxon>Parmales</taxon>
        <taxon>Triparmaceae</taxon>
        <taxon>Triparma</taxon>
    </lineage>
</organism>
<dbReference type="InterPro" id="IPR001607">
    <property type="entry name" value="Znf_UBP"/>
</dbReference>
<dbReference type="GO" id="GO:0008270">
    <property type="term" value="F:zinc ion binding"/>
    <property type="evidence" value="ECO:0007669"/>
    <property type="project" value="UniProtKB-KW"/>
</dbReference>
<evidence type="ECO:0000313" key="4">
    <source>
        <dbReference type="Proteomes" id="UP001165082"/>
    </source>
</evidence>
<keyword evidence="1" id="KW-0862">Zinc</keyword>
<evidence type="ECO:0000313" key="3">
    <source>
        <dbReference type="EMBL" id="GMH56862.1"/>
    </source>
</evidence>
<keyword evidence="1" id="KW-0863">Zinc-finger</keyword>
<protein>
    <recommendedName>
        <fullName evidence="2">UBP-type domain-containing protein</fullName>
    </recommendedName>
</protein>
<dbReference type="SUPFAM" id="SSF57850">
    <property type="entry name" value="RING/U-box"/>
    <property type="match status" value="1"/>
</dbReference>
<gene>
    <name evidence="3" type="ORF">TrRE_jg2383</name>
</gene>
<dbReference type="PROSITE" id="PS50271">
    <property type="entry name" value="ZF_UBP"/>
    <property type="match status" value="1"/>
</dbReference>
<sequence length="330" mass="35389">MPEALNSSHVLPHLSSLPTPPPSTFPCHSFESVISFKHTPIYVSLRDQDYGLGYGEGEWKGEGLGTKFVHQRIKLPPSSPTPPDAPKTIGEALYESSKPTHETITTTSLVLLSATGAEVASIPIPKDDVSSVVKSILGDDHASAPKLTKCINDCINATPASTTNLIPPVVFSDDVIVTKHTSLPQKLEYPIPTDKSTWTCGEFPSLYKNDGNLWLNLSDGFIGGGRKNWDGSGGTGGGLSHYESSGKDKPLAVKITTLSRDLVGVDCYSYDEDDMVAIPNLRSLLDNLGVDYKSMTKTSKTTSEMEVELNLNYDFSAITESGGPLAPVSC</sequence>
<reference evidence="3" key="1">
    <citation type="submission" date="2022-07" db="EMBL/GenBank/DDBJ databases">
        <title>Genome analysis of Parmales, a sister group of diatoms, reveals the evolutionary specialization of diatoms from phago-mixotrophs to photoautotrophs.</title>
        <authorList>
            <person name="Ban H."/>
            <person name="Sato S."/>
            <person name="Yoshikawa S."/>
            <person name="Kazumasa Y."/>
            <person name="Nakamura Y."/>
            <person name="Ichinomiya M."/>
            <person name="Saitoh K."/>
            <person name="Sato N."/>
            <person name="Blanc-Mathieu R."/>
            <person name="Endo H."/>
            <person name="Kuwata A."/>
            <person name="Ogata H."/>
        </authorList>
    </citation>
    <scope>NUCLEOTIDE SEQUENCE</scope>
</reference>
<accession>A0A9W6ZM12</accession>
<dbReference type="AlphaFoldDB" id="A0A9W6ZM12"/>
<evidence type="ECO:0000256" key="1">
    <source>
        <dbReference type="PROSITE-ProRule" id="PRU00502"/>
    </source>
</evidence>
<keyword evidence="4" id="KW-1185">Reference proteome</keyword>
<evidence type="ECO:0000259" key="2">
    <source>
        <dbReference type="PROSITE" id="PS50271"/>
    </source>
</evidence>
<dbReference type="InterPro" id="IPR013083">
    <property type="entry name" value="Znf_RING/FYVE/PHD"/>
</dbReference>
<name>A0A9W6ZM12_9STRA</name>
<dbReference type="EMBL" id="BRXZ01000894">
    <property type="protein sequence ID" value="GMH56862.1"/>
    <property type="molecule type" value="Genomic_DNA"/>
</dbReference>